<organism evidence="3 4">
    <name type="scientific">Cytobacillus purgationiresistens</name>
    <dbReference type="NCBI Taxonomy" id="863449"/>
    <lineage>
        <taxon>Bacteria</taxon>
        <taxon>Bacillati</taxon>
        <taxon>Bacillota</taxon>
        <taxon>Bacilli</taxon>
        <taxon>Bacillales</taxon>
        <taxon>Bacillaceae</taxon>
        <taxon>Cytobacillus</taxon>
    </lineage>
</organism>
<evidence type="ECO:0000313" key="3">
    <source>
        <dbReference type="EMBL" id="MDQ0272303.1"/>
    </source>
</evidence>
<dbReference type="EMBL" id="JAUSUB010000022">
    <property type="protein sequence ID" value="MDQ0272303.1"/>
    <property type="molecule type" value="Genomic_DNA"/>
</dbReference>
<dbReference type="Pfam" id="PF00106">
    <property type="entry name" value="adh_short"/>
    <property type="match status" value="1"/>
</dbReference>
<accession>A0ABU0AM13</accession>
<keyword evidence="4" id="KW-1185">Reference proteome</keyword>
<gene>
    <name evidence="3" type="ORF">J2S17_004195</name>
</gene>
<dbReference type="CDD" id="cd05233">
    <property type="entry name" value="SDR_c"/>
    <property type="match status" value="1"/>
</dbReference>
<dbReference type="Proteomes" id="UP001238088">
    <property type="component" value="Unassembled WGS sequence"/>
</dbReference>
<dbReference type="PRINTS" id="PR00081">
    <property type="entry name" value="GDHRDH"/>
</dbReference>
<keyword evidence="2" id="KW-0560">Oxidoreductase</keyword>
<dbReference type="InterPro" id="IPR002347">
    <property type="entry name" value="SDR_fam"/>
</dbReference>
<protein>
    <submittedName>
        <fullName evidence="3">NAD(P)-dependent dehydrogenase (Short-subunit alcohol dehydrogenase family)</fullName>
    </submittedName>
</protein>
<sequence>MGRLQDKIAIITGGASGIGAGMVDLFSSEGATVIAADINEVALEKANAKPNVVGMKLNVSSDEDWQRLAEEVINRFGRIDILVNNAGISSETPFSEISIDEWQRMSSINGFGPFAGMKAVIPANGKTTKRVNR</sequence>
<dbReference type="PANTHER" id="PTHR43669">
    <property type="entry name" value="5-KETO-D-GLUCONATE 5-REDUCTASE"/>
    <property type="match status" value="1"/>
</dbReference>
<evidence type="ECO:0000313" key="4">
    <source>
        <dbReference type="Proteomes" id="UP001238088"/>
    </source>
</evidence>
<dbReference type="PANTHER" id="PTHR43669:SF3">
    <property type="entry name" value="ALCOHOL DEHYDROGENASE, PUTATIVE (AFU_ORTHOLOGUE AFUA_3G03445)-RELATED"/>
    <property type="match status" value="1"/>
</dbReference>
<dbReference type="Gene3D" id="3.40.50.720">
    <property type="entry name" value="NAD(P)-binding Rossmann-like Domain"/>
    <property type="match status" value="1"/>
</dbReference>
<comment type="similarity">
    <text evidence="1">Belongs to the short-chain dehydrogenases/reductases (SDR) family.</text>
</comment>
<evidence type="ECO:0000256" key="2">
    <source>
        <dbReference type="ARBA" id="ARBA00023002"/>
    </source>
</evidence>
<reference evidence="3 4" key="1">
    <citation type="submission" date="2023-07" db="EMBL/GenBank/DDBJ databases">
        <title>Genomic Encyclopedia of Type Strains, Phase IV (KMG-IV): sequencing the most valuable type-strain genomes for metagenomic binning, comparative biology and taxonomic classification.</title>
        <authorList>
            <person name="Goeker M."/>
        </authorList>
    </citation>
    <scope>NUCLEOTIDE SEQUENCE [LARGE SCALE GENOMIC DNA]</scope>
    <source>
        <strain evidence="3 4">DSM 23494</strain>
    </source>
</reference>
<name>A0ABU0AM13_9BACI</name>
<proteinExistence type="inferred from homology"/>
<comment type="caution">
    <text evidence="3">The sequence shown here is derived from an EMBL/GenBank/DDBJ whole genome shotgun (WGS) entry which is preliminary data.</text>
</comment>
<dbReference type="SUPFAM" id="SSF51735">
    <property type="entry name" value="NAD(P)-binding Rossmann-fold domains"/>
    <property type="match status" value="1"/>
</dbReference>
<evidence type="ECO:0000256" key="1">
    <source>
        <dbReference type="ARBA" id="ARBA00006484"/>
    </source>
</evidence>
<dbReference type="InterPro" id="IPR036291">
    <property type="entry name" value="NAD(P)-bd_dom_sf"/>
</dbReference>